<feature type="region of interest" description="Disordered" evidence="5">
    <location>
        <begin position="25"/>
        <end position="211"/>
    </location>
</feature>
<dbReference type="PROSITE" id="PS50217">
    <property type="entry name" value="BZIP"/>
    <property type="match status" value="1"/>
</dbReference>
<feature type="domain" description="BZIP" evidence="6">
    <location>
        <begin position="164"/>
        <end position="227"/>
    </location>
</feature>
<dbReference type="FunFam" id="1.20.5.170:FF:000067">
    <property type="entry name" value="BZIP transcription factor"/>
    <property type="match status" value="1"/>
</dbReference>
<feature type="region of interest" description="Disordered" evidence="5">
    <location>
        <begin position="238"/>
        <end position="266"/>
    </location>
</feature>
<keyword evidence="3" id="KW-0539">Nucleus</keyword>
<feature type="compositionally biased region" description="Polar residues" evidence="5">
    <location>
        <begin position="65"/>
        <end position="75"/>
    </location>
</feature>
<dbReference type="InterPro" id="IPR004827">
    <property type="entry name" value="bZIP"/>
</dbReference>
<dbReference type="Gene3D" id="1.20.5.170">
    <property type="match status" value="1"/>
</dbReference>
<dbReference type="SUPFAM" id="SSF111430">
    <property type="entry name" value="YAP1 redox domain"/>
    <property type="match status" value="1"/>
</dbReference>
<dbReference type="InterPro" id="IPR050936">
    <property type="entry name" value="AP-1-like"/>
</dbReference>
<evidence type="ECO:0000259" key="6">
    <source>
        <dbReference type="PROSITE" id="PS50217"/>
    </source>
</evidence>
<accession>A0A2B7XGU2</accession>
<evidence type="ECO:0000256" key="1">
    <source>
        <dbReference type="ARBA" id="ARBA00004123"/>
    </source>
</evidence>
<dbReference type="STRING" id="2060905.A0A2B7XGU2"/>
<feature type="compositionally biased region" description="Polar residues" evidence="5">
    <location>
        <begin position="428"/>
        <end position="446"/>
    </location>
</feature>
<dbReference type="PROSITE" id="PS00036">
    <property type="entry name" value="BZIP_BASIC"/>
    <property type="match status" value="1"/>
</dbReference>
<dbReference type="GO" id="GO:0034599">
    <property type="term" value="P:cellular response to oxidative stress"/>
    <property type="evidence" value="ECO:0007669"/>
    <property type="project" value="UniProtKB-ARBA"/>
</dbReference>
<feature type="compositionally biased region" description="Basic and acidic residues" evidence="5">
    <location>
        <begin position="31"/>
        <end position="45"/>
    </location>
</feature>
<proteinExistence type="inferred from homology"/>
<dbReference type="GO" id="GO:0005737">
    <property type="term" value="C:cytoplasm"/>
    <property type="evidence" value="ECO:0007669"/>
    <property type="project" value="UniProtKB-SubCell"/>
</dbReference>
<keyword evidence="8" id="KW-1185">Reference proteome</keyword>
<feature type="region of interest" description="Disordered" evidence="5">
    <location>
        <begin position="487"/>
        <end position="515"/>
    </location>
</feature>
<feature type="compositionally biased region" description="Acidic residues" evidence="5">
    <location>
        <begin position="101"/>
        <end position="112"/>
    </location>
</feature>
<dbReference type="InterPro" id="IPR023167">
    <property type="entry name" value="Yap1_redox_dom_sf"/>
</dbReference>
<dbReference type="Pfam" id="PF08601">
    <property type="entry name" value="PAP1"/>
    <property type="match status" value="1"/>
</dbReference>
<feature type="compositionally biased region" description="Polar residues" evidence="5">
    <location>
        <begin position="373"/>
        <end position="382"/>
    </location>
</feature>
<evidence type="ECO:0000256" key="3">
    <source>
        <dbReference type="ARBA" id="ARBA00023242"/>
    </source>
</evidence>
<evidence type="ECO:0000313" key="8">
    <source>
        <dbReference type="Proteomes" id="UP000224080"/>
    </source>
</evidence>
<dbReference type="Proteomes" id="UP000224080">
    <property type="component" value="Unassembled WGS sequence"/>
</dbReference>
<dbReference type="SUPFAM" id="SSF57959">
    <property type="entry name" value="Leucine zipper domain"/>
    <property type="match status" value="1"/>
</dbReference>
<dbReference type="Pfam" id="PF00170">
    <property type="entry name" value="bZIP_1"/>
    <property type="match status" value="1"/>
</dbReference>
<dbReference type="PANTHER" id="PTHR40621">
    <property type="entry name" value="TRANSCRIPTION FACTOR KAPC-RELATED"/>
    <property type="match status" value="1"/>
</dbReference>
<protein>
    <recommendedName>
        <fullName evidence="6">BZIP domain-containing protein</fullName>
    </recommendedName>
</protein>
<dbReference type="InterPro" id="IPR046347">
    <property type="entry name" value="bZIP_sf"/>
</dbReference>
<feature type="compositionally biased region" description="Low complexity" evidence="5">
    <location>
        <begin position="49"/>
        <end position="64"/>
    </location>
</feature>
<dbReference type="EMBL" id="PDNC01000010">
    <property type="protein sequence ID" value="PGH08145.1"/>
    <property type="molecule type" value="Genomic_DNA"/>
</dbReference>
<feature type="region of interest" description="Disordered" evidence="5">
    <location>
        <begin position="328"/>
        <end position="446"/>
    </location>
</feature>
<sequence>MSNFDTLYERSLYLSPDQQDLLLAALSSGEKSSKMTKSDPLHNPKSDFNLQNSRPNSSSPQNNSFDNTGLSNQDLFESPPEEALDLGQLSYDGSPFLGFDLDVDFDPSDDMIGDLPGPSPNGEDNEQGEKRKSIDGNEGEESGKKRRETDDKTAKKPGRKPLTSEPTTKRKAQNRAAQRAFRERKEKHLKDLETKVEELEKNSQSTTNENKLLRAQVEKLQVEVKEYRKRLSWINSGTSLLPSTSSSLRSSDYKNSSRRNGNDFSFEFPKFGDLPTTHMFKQNLSKAPSHQAKHLTASPATTGVDYKSPNASSGNFFKNTHVASQQQNFNLGNTPHSVPTPDSMNSSDTPRSQGRNSHSARIESLDGFDTYSGRPSRNNTGLSYTSTTSGANSSNNYLTYQTQHYGSSNASNSASPSASSESQHLSSMGTSPEPSVNSPPTGKLTESSLKTINELNASHAGGEGEKSFYEKLGRACGCAENPVPAALSDSNGPPKLPDHNNNNISNSNSNNNGSINYPADPLFGIDWLAQQNGGQFDPVLFGDYRDPQDAVLSQDFGNFFNEALPFPEFGGSLQSFNELNNGHANNTTASTTSQPKHDLLRQVDSVLEGNDDEEVVPAEDRSQMLSCTKIWDRLQSMEKFRNGEIDVDSLCSELRTKARCSEGGVVVKHDDVEAIMSRAE</sequence>
<evidence type="ECO:0000313" key="7">
    <source>
        <dbReference type="EMBL" id="PGH08145.1"/>
    </source>
</evidence>
<feature type="compositionally biased region" description="Basic and acidic residues" evidence="5">
    <location>
        <begin position="180"/>
        <end position="201"/>
    </location>
</feature>
<feature type="compositionally biased region" description="Low complexity" evidence="5">
    <location>
        <begin position="500"/>
        <end position="515"/>
    </location>
</feature>
<evidence type="ECO:0000256" key="4">
    <source>
        <dbReference type="ARBA" id="ARBA00038132"/>
    </source>
</evidence>
<feature type="compositionally biased region" description="Low complexity" evidence="5">
    <location>
        <begin position="407"/>
        <end position="427"/>
    </location>
</feature>
<comment type="similarity">
    <text evidence="4">Belongs to the bZIP family. YAP subfamily.</text>
</comment>
<comment type="caution">
    <text evidence="7">The sequence shown here is derived from an EMBL/GenBank/DDBJ whole genome shotgun (WGS) entry which is preliminary data.</text>
</comment>
<dbReference type="Gene3D" id="1.10.238.100">
    <property type="entry name" value="YAP1 redox domain. Chain B"/>
    <property type="match status" value="1"/>
</dbReference>
<organism evidence="7 8">
    <name type="scientific">Blastomyces parvus</name>
    <dbReference type="NCBI Taxonomy" id="2060905"/>
    <lineage>
        <taxon>Eukaryota</taxon>
        <taxon>Fungi</taxon>
        <taxon>Dikarya</taxon>
        <taxon>Ascomycota</taxon>
        <taxon>Pezizomycotina</taxon>
        <taxon>Eurotiomycetes</taxon>
        <taxon>Eurotiomycetidae</taxon>
        <taxon>Onygenales</taxon>
        <taxon>Ajellomycetaceae</taxon>
        <taxon>Blastomyces</taxon>
    </lineage>
</organism>
<feature type="region of interest" description="Disordered" evidence="5">
    <location>
        <begin position="284"/>
        <end position="307"/>
    </location>
</feature>
<feature type="compositionally biased region" description="Basic and acidic residues" evidence="5">
    <location>
        <begin position="127"/>
        <end position="154"/>
    </location>
</feature>
<evidence type="ECO:0000256" key="5">
    <source>
        <dbReference type="SAM" id="MobiDB-lite"/>
    </source>
</evidence>
<dbReference type="CDD" id="cd14688">
    <property type="entry name" value="bZIP_YAP"/>
    <property type="match status" value="1"/>
</dbReference>
<feature type="compositionally biased region" description="Polar residues" evidence="5">
    <location>
        <begin position="328"/>
        <end position="359"/>
    </location>
</feature>
<dbReference type="PANTHER" id="PTHR40621:SF6">
    <property type="entry name" value="AP-1-LIKE TRANSCRIPTION FACTOR YAP1-RELATED"/>
    <property type="match status" value="1"/>
</dbReference>
<feature type="compositionally biased region" description="Low complexity" evidence="5">
    <location>
        <begin position="383"/>
        <end position="396"/>
    </location>
</feature>
<feature type="compositionally biased region" description="Polar residues" evidence="5">
    <location>
        <begin position="397"/>
        <end position="406"/>
    </location>
</feature>
<gene>
    <name evidence="7" type="ORF">GX51_01298</name>
</gene>
<dbReference type="AlphaFoldDB" id="A0A2B7XGU2"/>
<dbReference type="GO" id="GO:0001228">
    <property type="term" value="F:DNA-binding transcription activator activity, RNA polymerase II-specific"/>
    <property type="evidence" value="ECO:0007669"/>
    <property type="project" value="TreeGrafter"/>
</dbReference>
<feature type="compositionally biased region" description="Low complexity" evidence="5">
    <location>
        <begin position="238"/>
        <end position="250"/>
    </location>
</feature>
<dbReference type="GO" id="GO:0090575">
    <property type="term" value="C:RNA polymerase II transcription regulator complex"/>
    <property type="evidence" value="ECO:0007669"/>
    <property type="project" value="TreeGrafter"/>
</dbReference>
<dbReference type="InterPro" id="IPR013910">
    <property type="entry name" value="TF_PAP1"/>
</dbReference>
<comment type="subcellular location">
    <subcellularLocation>
        <location evidence="2">Cytoplasm</location>
    </subcellularLocation>
    <subcellularLocation>
        <location evidence="1">Nucleus</location>
    </subcellularLocation>
</comment>
<dbReference type="GO" id="GO:0000976">
    <property type="term" value="F:transcription cis-regulatory region binding"/>
    <property type="evidence" value="ECO:0007669"/>
    <property type="project" value="InterPro"/>
</dbReference>
<reference evidence="7 8" key="1">
    <citation type="submission" date="2017-10" db="EMBL/GenBank/DDBJ databases">
        <title>Comparative genomics in systemic dimorphic fungi from Ajellomycetaceae.</title>
        <authorList>
            <person name="Munoz J.F."/>
            <person name="Mcewen J.G."/>
            <person name="Clay O.K."/>
            <person name="Cuomo C.A."/>
        </authorList>
    </citation>
    <scope>NUCLEOTIDE SEQUENCE [LARGE SCALE GENOMIC DNA]</scope>
    <source>
        <strain evidence="7 8">UAMH130</strain>
    </source>
</reference>
<evidence type="ECO:0000256" key="2">
    <source>
        <dbReference type="ARBA" id="ARBA00004496"/>
    </source>
</evidence>
<dbReference type="OrthoDB" id="5380163at2759"/>
<dbReference type="SMART" id="SM00338">
    <property type="entry name" value="BRLZ"/>
    <property type="match status" value="1"/>
</dbReference>
<name>A0A2B7XGU2_9EURO</name>